<gene>
    <name evidence="1" type="ORF">WJ53_17715</name>
</gene>
<dbReference type="Gene3D" id="2.40.10.180">
    <property type="entry name" value="Phage tail proteins"/>
    <property type="match status" value="1"/>
</dbReference>
<accession>A0AB73FY20</accession>
<dbReference type="Proteomes" id="UP000061665">
    <property type="component" value="Unassembled WGS sequence"/>
</dbReference>
<dbReference type="InterPro" id="IPR008018">
    <property type="entry name" value="Phage_tail_attach_FII"/>
</dbReference>
<reference evidence="1 2" key="1">
    <citation type="submission" date="2015-11" db="EMBL/GenBank/DDBJ databases">
        <title>Expanding the genomic diversity of Burkholderia species for the development of highly accurate diagnostics.</title>
        <authorList>
            <person name="Sahl J."/>
            <person name="Keim P."/>
            <person name="Wagner D."/>
        </authorList>
    </citation>
    <scope>NUCLEOTIDE SEQUENCE [LARGE SCALE GENOMIC DNA]</scope>
    <source>
        <strain evidence="1 2">MSMB2058</strain>
    </source>
</reference>
<evidence type="ECO:0000313" key="1">
    <source>
        <dbReference type="EMBL" id="KVM23317.1"/>
    </source>
</evidence>
<dbReference type="Pfam" id="PF05354">
    <property type="entry name" value="Phage_attach"/>
    <property type="match status" value="1"/>
</dbReference>
<dbReference type="AlphaFoldDB" id="A0AB73FY20"/>
<dbReference type="InterPro" id="IPR053734">
    <property type="entry name" value="Phage_Head-Tail_Connect_sf"/>
</dbReference>
<dbReference type="RefSeq" id="WP_059671782.1">
    <property type="nucleotide sequence ID" value="NZ_LOXR01000004.1"/>
</dbReference>
<protein>
    <submittedName>
        <fullName evidence="1">Uncharacterized protein</fullName>
    </submittedName>
</protein>
<name>A0AB73FY20_9BURK</name>
<sequence>MPSHPSWDDLDEFLESDDFASLATITLKGGAVLRDVAGIFEEPGMSAAIGTFEQDTTRPTFLCKWSDVSAVRRGDLFVIPDDAGMLKNYEAHKTPARTGDGMAVVSLEPSL</sequence>
<comment type="caution">
    <text evidence="1">The sequence shown here is derived from an EMBL/GenBank/DDBJ whole genome shotgun (WGS) entry which is preliminary data.</text>
</comment>
<dbReference type="GO" id="GO:0019068">
    <property type="term" value="P:virion assembly"/>
    <property type="evidence" value="ECO:0007669"/>
    <property type="project" value="InterPro"/>
</dbReference>
<dbReference type="EMBL" id="LOZE01000121">
    <property type="protein sequence ID" value="KVM23317.1"/>
    <property type="molecule type" value="Genomic_DNA"/>
</dbReference>
<organism evidence="1 2">
    <name type="scientific">Burkholderia ubonensis</name>
    <dbReference type="NCBI Taxonomy" id="101571"/>
    <lineage>
        <taxon>Bacteria</taxon>
        <taxon>Pseudomonadati</taxon>
        <taxon>Pseudomonadota</taxon>
        <taxon>Betaproteobacteria</taxon>
        <taxon>Burkholderiales</taxon>
        <taxon>Burkholderiaceae</taxon>
        <taxon>Burkholderia</taxon>
        <taxon>Burkholderia cepacia complex</taxon>
    </lineage>
</organism>
<evidence type="ECO:0000313" key="2">
    <source>
        <dbReference type="Proteomes" id="UP000061665"/>
    </source>
</evidence>
<proteinExistence type="predicted"/>